<dbReference type="GO" id="GO:0035925">
    <property type="term" value="F:mRNA 3'-UTR AU-rich region binding"/>
    <property type="evidence" value="ECO:0007669"/>
    <property type="project" value="TreeGrafter"/>
</dbReference>
<name>A0A4V3CWQ2_9HYPH</name>
<dbReference type="PANTHER" id="PTHR48106:SF13">
    <property type="entry name" value="QUINONE OXIDOREDUCTASE-RELATED"/>
    <property type="match status" value="1"/>
</dbReference>
<dbReference type="RefSeq" id="WP_126535728.1">
    <property type="nucleotide sequence ID" value="NZ_BSPM01000008.1"/>
</dbReference>
<dbReference type="InterPro" id="IPR013154">
    <property type="entry name" value="ADH-like_N"/>
</dbReference>
<organism evidence="4 5">
    <name type="scientific">Oharaeibacter diazotrophicus</name>
    <dbReference type="NCBI Taxonomy" id="1920512"/>
    <lineage>
        <taxon>Bacteria</taxon>
        <taxon>Pseudomonadati</taxon>
        <taxon>Pseudomonadota</taxon>
        <taxon>Alphaproteobacteria</taxon>
        <taxon>Hyphomicrobiales</taxon>
        <taxon>Pleomorphomonadaceae</taxon>
        <taxon>Oharaeibacter</taxon>
    </lineage>
</organism>
<dbReference type="GO" id="GO:0008270">
    <property type="term" value="F:zinc ion binding"/>
    <property type="evidence" value="ECO:0007669"/>
    <property type="project" value="InterPro"/>
</dbReference>
<dbReference type="PROSITE" id="PS01162">
    <property type="entry name" value="QOR_ZETA_CRYSTAL"/>
    <property type="match status" value="1"/>
</dbReference>
<dbReference type="SUPFAM" id="SSF51735">
    <property type="entry name" value="NAD(P)-binding Rossmann-fold domains"/>
    <property type="match status" value="1"/>
</dbReference>
<dbReference type="PANTHER" id="PTHR48106">
    <property type="entry name" value="QUINONE OXIDOREDUCTASE PIG3-RELATED"/>
    <property type="match status" value="1"/>
</dbReference>
<protein>
    <submittedName>
        <fullName evidence="4">NADPH2:quinone reductase</fullName>
    </submittedName>
</protein>
<dbReference type="SUPFAM" id="SSF50129">
    <property type="entry name" value="GroES-like"/>
    <property type="match status" value="1"/>
</dbReference>
<dbReference type="Pfam" id="PF08240">
    <property type="entry name" value="ADH_N"/>
    <property type="match status" value="1"/>
</dbReference>
<dbReference type="GO" id="GO:0005829">
    <property type="term" value="C:cytosol"/>
    <property type="evidence" value="ECO:0007669"/>
    <property type="project" value="TreeGrafter"/>
</dbReference>
<dbReference type="GO" id="GO:0003960">
    <property type="term" value="F:quinone reductase (NADPH) activity"/>
    <property type="evidence" value="ECO:0007669"/>
    <property type="project" value="TreeGrafter"/>
</dbReference>
<proteinExistence type="predicted"/>
<dbReference type="Pfam" id="PF00107">
    <property type="entry name" value="ADH_zinc_N"/>
    <property type="match status" value="1"/>
</dbReference>
<dbReference type="InterPro" id="IPR036291">
    <property type="entry name" value="NAD(P)-bd_dom_sf"/>
</dbReference>
<dbReference type="SMART" id="SM00829">
    <property type="entry name" value="PKS_ER"/>
    <property type="match status" value="1"/>
</dbReference>
<sequence length="332" mass="33550">MKSIVLDRFGGPDVLALRDGPALVPAAGQALVRVAAAGVNFADTLMRRDAYVVTPPLPIVLGSEAAGVVTAVGDGVDAGWVGRRVAAPLFASGVHFGGYAEALVIDARFLVALPDAIDDATAVALQAQGLSARHLVIQADPRGKSVLVTAAAGGVGSLLIQLARLAGAATVVAAASSAAKLDLARSLGADAVVDYSKPGWDDAVLAATGGTGPDVVYDSVGGDVTKRCLEILAPCGRALLYGALNPAEFTLSGTDLVRMVFKNQWLGGFALVPLLDPEAVRTGLAALFDAVARGDLTVLAGGTFPFSRAGEAHAALESRRTVGKVVLVPDAG</sequence>
<reference evidence="4 5" key="1">
    <citation type="submission" date="2019-03" db="EMBL/GenBank/DDBJ databases">
        <title>Genomic Encyclopedia of Type Strains, Phase IV (KMG-IV): sequencing the most valuable type-strain genomes for metagenomic binning, comparative biology and taxonomic classification.</title>
        <authorList>
            <person name="Goeker M."/>
        </authorList>
    </citation>
    <scope>NUCLEOTIDE SEQUENCE [LARGE SCALE GENOMIC DNA]</scope>
    <source>
        <strain evidence="4 5">DSM 102969</strain>
    </source>
</reference>
<dbReference type="Gene3D" id="3.40.50.720">
    <property type="entry name" value="NAD(P)-binding Rossmann-like Domain"/>
    <property type="match status" value="1"/>
</dbReference>
<evidence type="ECO:0000259" key="3">
    <source>
        <dbReference type="SMART" id="SM00829"/>
    </source>
</evidence>
<dbReference type="EMBL" id="SNXY01000006">
    <property type="protein sequence ID" value="TDP87268.1"/>
    <property type="molecule type" value="Genomic_DNA"/>
</dbReference>
<keyword evidence="5" id="KW-1185">Reference proteome</keyword>
<dbReference type="AlphaFoldDB" id="A0A4V3CWQ2"/>
<evidence type="ECO:0000256" key="2">
    <source>
        <dbReference type="ARBA" id="ARBA00023002"/>
    </source>
</evidence>
<evidence type="ECO:0000256" key="1">
    <source>
        <dbReference type="ARBA" id="ARBA00022857"/>
    </source>
</evidence>
<accession>A0A4V3CWQ2</accession>
<keyword evidence="1" id="KW-0521">NADP</keyword>
<feature type="domain" description="Enoyl reductase (ER)" evidence="3">
    <location>
        <begin position="10"/>
        <end position="327"/>
    </location>
</feature>
<evidence type="ECO:0000313" key="5">
    <source>
        <dbReference type="Proteomes" id="UP000294547"/>
    </source>
</evidence>
<gene>
    <name evidence="4" type="ORF">EDD54_1157</name>
</gene>
<dbReference type="GO" id="GO:0070402">
    <property type="term" value="F:NADPH binding"/>
    <property type="evidence" value="ECO:0007669"/>
    <property type="project" value="TreeGrafter"/>
</dbReference>
<evidence type="ECO:0000313" key="4">
    <source>
        <dbReference type="EMBL" id="TDP87268.1"/>
    </source>
</evidence>
<comment type="caution">
    <text evidence="4">The sequence shown here is derived from an EMBL/GenBank/DDBJ whole genome shotgun (WGS) entry which is preliminary data.</text>
</comment>
<dbReference type="OrthoDB" id="9785812at2"/>
<dbReference type="InterPro" id="IPR020843">
    <property type="entry name" value="ER"/>
</dbReference>
<dbReference type="InterPro" id="IPR002364">
    <property type="entry name" value="Quin_OxRdtase/zeta-crystal_CS"/>
</dbReference>
<dbReference type="InterPro" id="IPR011032">
    <property type="entry name" value="GroES-like_sf"/>
</dbReference>
<dbReference type="Proteomes" id="UP000294547">
    <property type="component" value="Unassembled WGS sequence"/>
</dbReference>
<keyword evidence="2" id="KW-0560">Oxidoreductase</keyword>
<dbReference type="Gene3D" id="3.90.180.10">
    <property type="entry name" value="Medium-chain alcohol dehydrogenases, catalytic domain"/>
    <property type="match status" value="1"/>
</dbReference>
<dbReference type="InterPro" id="IPR013149">
    <property type="entry name" value="ADH-like_C"/>
</dbReference>